<dbReference type="OrthoDB" id="6155966at2759"/>
<dbReference type="GO" id="GO:0008270">
    <property type="term" value="F:zinc ion binding"/>
    <property type="evidence" value="ECO:0007669"/>
    <property type="project" value="UniProtKB-KW"/>
</dbReference>
<accession>A0A8C4SE10</accession>
<evidence type="ECO:0000256" key="2">
    <source>
        <dbReference type="ARBA" id="ARBA00004123"/>
    </source>
</evidence>
<dbReference type="InterPro" id="IPR013087">
    <property type="entry name" value="Znf_C2H2_type"/>
</dbReference>
<evidence type="ECO:0000256" key="9">
    <source>
        <dbReference type="ARBA" id="ARBA00023125"/>
    </source>
</evidence>
<keyword evidence="9" id="KW-0238">DNA-binding</keyword>
<dbReference type="FunFam" id="3.30.160.60:FF:000478">
    <property type="entry name" value="Zinc finger protein 133"/>
    <property type="match status" value="1"/>
</dbReference>
<dbReference type="FunFam" id="3.30.160.60:FF:002281">
    <property type="match status" value="1"/>
</dbReference>
<keyword evidence="5" id="KW-0677">Repeat</keyword>
<keyword evidence="17" id="KW-1185">Reference proteome</keyword>
<comment type="similarity">
    <text evidence="3">Belongs to the krueppel C2H2-type zinc-finger protein family.</text>
</comment>
<proteinExistence type="inferred from homology"/>
<keyword evidence="6 12" id="KW-0863">Zinc-finger</keyword>
<dbReference type="AlphaFoldDB" id="A0A8C4SE10"/>
<evidence type="ECO:0000256" key="7">
    <source>
        <dbReference type="ARBA" id="ARBA00022833"/>
    </source>
</evidence>
<gene>
    <name evidence="16" type="primary">LOC114662963</name>
</gene>
<dbReference type="FunFam" id="3.30.160.60:FF:001007">
    <property type="entry name" value="Zinc finger protein 1184"/>
    <property type="match status" value="1"/>
</dbReference>
<dbReference type="FunFam" id="3.30.160.60:FF:000646">
    <property type="entry name" value="Myeloid zinc finger 1"/>
    <property type="match status" value="1"/>
</dbReference>
<keyword evidence="13" id="KW-0175">Coiled coil</keyword>
<dbReference type="InterPro" id="IPR050589">
    <property type="entry name" value="Ikaros_C2H2-ZF"/>
</dbReference>
<evidence type="ECO:0000313" key="16">
    <source>
        <dbReference type="Ensembl" id="ENSECRP00000014986.1"/>
    </source>
</evidence>
<evidence type="ECO:0000256" key="11">
    <source>
        <dbReference type="ARBA" id="ARBA00023242"/>
    </source>
</evidence>
<dbReference type="PANTHER" id="PTHR24404">
    <property type="entry name" value="ZINC FINGER PROTEIN"/>
    <property type="match status" value="1"/>
</dbReference>
<evidence type="ECO:0000259" key="15">
    <source>
        <dbReference type="PROSITE" id="PS50157"/>
    </source>
</evidence>
<dbReference type="RefSeq" id="XP_028672542.1">
    <property type="nucleotide sequence ID" value="XM_028816709.2"/>
</dbReference>
<feature type="domain" description="C2H2-type" evidence="15">
    <location>
        <begin position="563"/>
        <end position="590"/>
    </location>
</feature>
<sequence>MAENKADIGVSACDLTEQLTSSIQQTARATTRAVMSKLSAEIRIFGRKRENVELRRRVSPATYESLIIEEAVKAAAEIIVSEFAGCIDKRIGDLRIDISRYAREIERLQKQLESCRCKPGHVNCADGIHMRSPAEPLLRAGGGAGAEDRLGVQKETPVNERAAQEETSEHLGDELEEEKKCFMLILRRLELLDGVPTADIGDRDELKLAPKKTQMMNRIQEEPTTMKSKRICQDPLVIDLSIDGKPPKQRSHPDKVQEGPVARKEKLNGEECVTIKEEHLDMEISSENALKLQEVIPSEADIKWEQPEDEIKIFKIVNEDACSEAVAHLESNSPLQTYDACMECGETFSCVSDLNDHQQVHSSHKSYTSTECGESMSGSELPKVHKRSRRKDKPYSCPECGKSFSYLARLKTHKRTHVSDKPCSCPACGKSFGTPGKLKRHQRIHTEEKPHVCNVCGKSFNESTKLKVHQRIHTGEKPFTCIECGKSFSQIQNLKSHQKHHAGEKPYSCNECGKTFGYLVGLKVHQRTHTGERPYSCSECGKSFSQSGQFKIHLRTHTGEKPYSCSDCGKSFIISGKLKIHKRIHTEEKPYSCSDCGKCFSESGKLKIHQRIHTGERPYTCPQCHKSFAQVGTFKKHQMIHFREKPSTANEAEVDA</sequence>
<feature type="domain" description="C2H2-type" evidence="15">
    <location>
        <begin position="479"/>
        <end position="506"/>
    </location>
</feature>
<keyword evidence="8" id="KW-0805">Transcription regulation</keyword>
<keyword evidence="7" id="KW-0862">Zinc</keyword>
<feature type="domain" description="C2H2-type" evidence="15">
    <location>
        <begin position="591"/>
        <end position="618"/>
    </location>
</feature>
<dbReference type="Pfam" id="PF00096">
    <property type="entry name" value="zf-C2H2"/>
    <property type="match status" value="8"/>
</dbReference>
<feature type="domain" description="C2H2-type" evidence="15">
    <location>
        <begin position="619"/>
        <end position="646"/>
    </location>
</feature>
<reference evidence="16" key="1">
    <citation type="submission" date="2021-06" db="EMBL/GenBank/DDBJ databases">
        <authorList>
            <consortium name="Wellcome Sanger Institute Data Sharing"/>
        </authorList>
    </citation>
    <scope>NUCLEOTIDE SEQUENCE [LARGE SCALE GENOMIC DNA]</scope>
</reference>
<reference evidence="16" key="3">
    <citation type="submission" date="2025-09" db="UniProtKB">
        <authorList>
            <consortium name="Ensembl"/>
        </authorList>
    </citation>
    <scope>IDENTIFICATION</scope>
</reference>
<feature type="region of interest" description="Disordered" evidence="14">
    <location>
        <begin position="366"/>
        <end position="396"/>
    </location>
</feature>
<evidence type="ECO:0000256" key="10">
    <source>
        <dbReference type="ARBA" id="ARBA00023163"/>
    </source>
</evidence>
<feature type="domain" description="C2H2-type" evidence="15">
    <location>
        <begin position="535"/>
        <end position="562"/>
    </location>
</feature>
<keyword evidence="11" id="KW-0539">Nucleus</keyword>
<name>A0A8C4SE10_ERPCA</name>
<evidence type="ECO:0000256" key="1">
    <source>
        <dbReference type="ARBA" id="ARBA00003767"/>
    </source>
</evidence>
<dbReference type="PROSITE" id="PS00028">
    <property type="entry name" value="ZINC_FINGER_C2H2_1"/>
    <property type="match status" value="10"/>
</dbReference>
<reference evidence="16" key="2">
    <citation type="submission" date="2025-08" db="UniProtKB">
        <authorList>
            <consortium name="Ensembl"/>
        </authorList>
    </citation>
    <scope>IDENTIFICATION</scope>
</reference>
<feature type="coiled-coil region" evidence="13">
    <location>
        <begin position="91"/>
        <end position="118"/>
    </location>
</feature>
<keyword evidence="4" id="KW-0479">Metal-binding</keyword>
<dbReference type="SUPFAM" id="SSF57667">
    <property type="entry name" value="beta-beta-alpha zinc fingers"/>
    <property type="match status" value="6"/>
</dbReference>
<dbReference type="FunFam" id="3.30.160.60:FF:000286">
    <property type="entry name" value="Zinc finger protein 770"/>
    <property type="match status" value="1"/>
</dbReference>
<evidence type="ECO:0000256" key="8">
    <source>
        <dbReference type="ARBA" id="ARBA00023015"/>
    </source>
</evidence>
<feature type="domain" description="C2H2-type" evidence="15">
    <location>
        <begin position="451"/>
        <end position="478"/>
    </location>
</feature>
<keyword evidence="10" id="KW-0804">Transcription</keyword>
<dbReference type="SMART" id="SM00355">
    <property type="entry name" value="ZnF_C2H2"/>
    <property type="match status" value="10"/>
</dbReference>
<dbReference type="Proteomes" id="UP000694620">
    <property type="component" value="Chromosome 12"/>
</dbReference>
<dbReference type="FunFam" id="3.30.160.60:FF:002343">
    <property type="entry name" value="Zinc finger protein 33A"/>
    <property type="match status" value="3"/>
</dbReference>
<evidence type="ECO:0000256" key="6">
    <source>
        <dbReference type="ARBA" id="ARBA00022771"/>
    </source>
</evidence>
<dbReference type="PROSITE" id="PS50157">
    <property type="entry name" value="ZINC_FINGER_C2H2_2"/>
    <property type="match status" value="10"/>
</dbReference>
<evidence type="ECO:0000256" key="13">
    <source>
        <dbReference type="SAM" id="Coils"/>
    </source>
</evidence>
<evidence type="ECO:0000256" key="3">
    <source>
        <dbReference type="ARBA" id="ARBA00006991"/>
    </source>
</evidence>
<evidence type="ECO:0000256" key="4">
    <source>
        <dbReference type="ARBA" id="ARBA00022723"/>
    </source>
</evidence>
<dbReference type="PANTHER" id="PTHR24404:SF114">
    <property type="entry name" value="KLUMPFUSS, ISOFORM B-RELATED"/>
    <property type="match status" value="1"/>
</dbReference>
<dbReference type="Ensembl" id="ENSECRT00000015249.1">
    <property type="protein sequence ID" value="ENSECRP00000014986.1"/>
    <property type="gene ID" value="ENSECRG00000009989.1"/>
</dbReference>
<dbReference type="GeneTree" id="ENSGT01150000286918"/>
<dbReference type="Gene3D" id="3.30.160.60">
    <property type="entry name" value="Classic Zinc Finger"/>
    <property type="match status" value="10"/>
</dbReference>
<comment type="function">
    <text evidence="1">May be involved in transcriptional regulation.</text>
</comment>
<dbReference type="GO" id="GO:0005634">
    <property type="term" value="C:nucleus"/>
    <property type="evidence" value="ECO:0007669"/>
    <property type="project" value="UniProtKB-SubCell"/>
</dbReference>
<dbReference type="GO" id="GO:0006357">
    <property type="term" value="P:regulation of transcription by RNA polymerase II"/>
    <property type="evidence" value="ECO:0007669"/>
    <property type="project" value="TreeGrafter"/>
</dbReference>
<feature type="domain" description="C2H2-type" evidence="15">
    <location>
        <begin position="423"/>
        <end position="450"/>
    </location>
</feature>
<comment type="subcellular location">
    <subcellularLocation>
        <location evidence="2">Nucleus</location>
    </subcellularLocation>
</comment>
<feature type="domain" description="C2H2-type" evidence="15">
    <location>
        <begin position="339"/>
        <end position="366"/>
    </location>
</feature>
<dbReference type="InterPro" id="IPR036236">
    <property type="entry name" value="Znf_C2H2_sf"/>
</dbReference>
<evidence type="ECO:0000256" key="12">
    <source>
        <dbReference type="PROSITE-ProRule" id="PRU00042"/>
    </source>
</evidence>
<evidence type="ECO:0000256" key="14">
    <source>
        <dbReference type="SAM" id="MobiDB-lite"/>
    </source>
</evidence>
<dbReference type="GO" id="GO:0003700">
    <property type="term" value="F:DNA-binding transcription factor activity"/>
    <property type="evidence" value="ECO:0007669"/>
    <property type="project" value="TreeGrafter"/>
</dbReference>
<dbReference type="Pfam" id="PF13912">
    <property type="entry name" value="zf-C2H2_6"/>
    <property type="match status" value="1"/>
</dbReference>
<dbReference type="GO" id="GO:0000978">
    <property type="term" value="F:RNA polymerase II cis-regulatory region sequence-specific DNA binding"/>
    <property type="evidence" value="ECO:0007669"/>
    <property type="project" value="TreeGrafter"/>
</dbReference>
<protein>
    <submittedName>
        <fullName evidence="16">Zinc finger protein 239-like</fullName>
    </submittedName>
</protein>
<feature type="domain" description="C2H2-type" evidence="15">
    <location>
        <begin position="395"/>
        <end position="422"/>
    </location>
</feature>
<dbReference type="FunFam" id="3.30.160.60:FF:000710">
    <property type="entry name" value="Zinc finger protein 768"/>
    <property type="match status" value="1"/>
</dbReference>
<feature type="compositionally biased region" description="Polar residues" evidence="14">
    <location>
        <begin position="366"/>
        <end position="378"/>
    </location>
</feature>
<feature type="domain" description="C2H2-type" evidence="15">
    <location>
        <begin position="507"/>
        <end position="534"/>
    </location>
</feature>
<dbReference type="GeneID" id="114662963"/>
<evidence type="ECO:0000256" key="5">
    <source>
        <dbReference type="ARBA" id="ARBA00022737"/>
    </source>
</evidence>
<evidence type="ECO:0000313" key="17">
    <source>
        <dbReference type="Proteomes" id="UP000694620"/>
    </source>
</evidence>
<organism evidence="16 17">
    <name type="scientific">Erpetoichthys calabaricus</name>
    <name type="common">Rope fish</name>
    <name type="synonym">Calamoichthys calabaricus</name>
    <dbReference type="NCBI Taxonomy" id="27687"/>
    <lineage>
        <taxon>Eukaryota</taxon>
        <taxon>Metazoa</taxon>
        <taxon>Chordata</taxon>
        <taxon>Craniata</taxon>
        <taxon>Vertebrata</taxon>
        <taxon>Euteleostomi</taxon>
        <taxon>Actinopterygii</taxon>
        <taxon>Polypteriformes</taxon>
        <taxon>Polypteridae</taxon>
        <taxon>Erpetoichthys</taxon>
    </lineage>
</organism>